<feature type="transmembrane region" description="Helical" evidence="1">
    <location>
        <begin position="40"/>
        <end position="66"/>
    </location>
</feature>
<dbReference type="InterPro" id="IPR006976">
    <property type="entry name" value="VanZ-like"/>
</dbReference>
<sequence length="182" mass="18515">MSTFALNLAFAAVLAVTSMAGLALALVPRRRVEVGGSRRGQVPGVVATAAVLLMLVWGVSVAYMTLRTGTGLGVRLNLLPLLFDGRGSAVDAVLNVFVFVPLGLLAAAAGLRFRALLPGALAVTLSIEITQYVMDAGRTADVNDLITNTAGACLGWAIGALVLRARRPASPHPALASAGAGA</sequence>
<keyword evidence="1" id="KW-1133">Transmembrane helix</keyword>
<proteinExistence type="predicted"/>
<dbReference type="Pfam" id="PF04892">
    <property type="entry name" value="VanZ"/>
    <property type="match status" value="1"/>
</dbReference>
<feature type="transmembrane region" description="Helical" evidence="1">
    <location>
        <begin position="86"/>
        <end position="108"/>
    </location>
</feature>
<feature type="domain" description="VanZ-like" evidence="2">
    <location>
        <begin position="76"/>
        <end position="160"/>
    </location>
</feature>
<dbReference type="PANTHER" id="PTHR36834:SF1">
    <property type="entry name" value="INTEGRAL MEMBRANE PROTEIN"/>
    <property type="match status" value="1"/>
</dbReference>
<gene>
    <name evidence="3" type="ORF">N1028_12560</name>
</gene>
<dbReference type="Proteomes" id="UP001165587">
    <property type="component" value="Unassembled WGS sequence"/>
</dbReference>
<comment type="caution">
    <text evidence="3">The sequence shown here is derived from an EMBL/GenBank/DDBJ whole genome shotgun (WGS) entry which is preliminary data.</text>
</comment>
<dbReference type="PANTHER" id="PTHR36834">
    <property type="entry name" value="MEMBRANE PROTEIN-RELATED"/>
    <property type="match status" value="1"/>
</dbReference>
<name>A0AA42BV06_9MICO</name>
<organism evidence="3 4">
    <name type="scientific">Herbiconiux oxytropis</name>
    <dbReference type="NCBI Taxonomy" id="2970915"/>
    <lineage>
        <taxon>Bacteria</taxon>
        <taxon>Bacillati</taxon>
        <taxon>Actinomycetota</taxon>
        <taxon>Actinomycetes</taxon>
        <taxon>Micrococcales</taxon>
        <taxon>Microbacteriaceae</taxon>
        <taxon>Herbiconiux</taxon>
    </lineage>
</organism>
<reference evidence="3" key="1">
    <citation type="submission" date="2022-08" db="EMBL/GenBank/DDBJ databases">
        <authorList>
            <person name="Deng Y."/>
            <person name="Han X.-F."/>
            <person name="Zhang Y.-Q."/>
        </authorList>
    </citation>
    <scope>NUCLEOTIDE SEQUENCE</scope>
    <source>
        <strain evidence="3">CPCC 203407</strain>
    </source>
</reference>
<keyword evidence="4" id="KW-1185">Reference proteome</keyword>
<protein>
    <submittedName>
        <fullName evidence="3">VanZ family protein</fullName>
    </submittedName>
</protein>
<evidence type="ECO:0000313" key="3">
    <source>
        <dbReference type="EMBL" id="MCS5726726.1"/>
    </source>
</evidence>
<feature type="transmembrane region" description="Helical" evidence="1">
    <location>
        <begin position="6"/>
        <end position="28"/>
    </location>
</feature>
<evidence type="ECO:0000259" key="2">
    <source>
        <dbReference type="Pfam" id="PF04892"/>
    </source>
</evidence>
<accession>A0AA42BV06</accession>
<keyword evidence="1" id="KW-0812">Transmembrane</keyword>
<dbReference type="RefSeq" id="WP_259529454.1">
    <property type="nucleotide sequence ID" value="NZ_JANLCK010000006.1"/>
</dbReference>
<dbReference type="AlphaFoldDB" id="A0AA42BV06"/>
<keyword evidence="1" id="KW-0472">Membrane</keyword>
<evidence type="ECO:0000256" key="1">
    <source>
        <dbReference type="SAM" id="Phobius"/>
    </source>
</evidence>
<evidence type="ECO:0000313" key="4">
    <source>
        <dbReference type="Proteomes" id="UP001165587"/>
    </source>
</evidence>
<dbReference type="InterPro" id="IPR053150">
    <property type="entry name" value="Teicoplanin_resist-assoc"/>
</dbReference>
<dbReference type="EMBL" id="JANLCK010000006">
    <property type="protein sequence ID" value="MCS5726726.1"/>
    <property type="molecule type" value="Genomic_DNA"/>
</dbReference>